<comment type="caution">
    <text evidence="2">The sequence shown here is derived from an EMBL/GenBank/DDBJ whole genome shotgun (WGS) entry which is preliminary data.</text>
</comment>
<evidence type="ECO:0000313" key="2">
    <source>
        <dbReference type="EMBL" id="GLI61046.1"/>
    </source>
</evidence>
<dbReference type="EMBL" id="BSDZ01000009">
    <property type="protein sequence ID" value="GLI61046.1"/>
    <property type="molecule type" value="Genomic_DNA"/>
</dbReference>
<proteinExistence type="predicted"/>
<sequence length="192" mass="20588">MNCTVDRVIFLEDGVLDICCKLSPQQVLLRHRDGVYTTVLITPDGMLVDWDLHRNRLLRGITILNKRPSRPFQSFLSSLDTQGSSLSEFFSSQVVPAVKTTLSAFYGEEPAAATQPPSHQQGPQPTHAMLVVCIPPATTSGTDARGTDNSADPTDKLTEATSSTSVVSSSPTPGSGLAVLDGRTTGYDCVHQ</sequence>
<accession>A0ABQ5RUD9</accession>
<gene>
    <name evidence="2" type="ORF">VaNZ11_003306</name>
</gene>
<evidence type="ECO:0000256" key="1">
    <source>
        <dbReference type="SAM" id="MobiDB-lite"/>
    </source>
</evidence>
<feature type="region of interest" description="Disordered" evidence="1">
    <location>
        <begin position="137"/>
        <end position="192"/>
    </location>
</feature>
<name>A0ABQ5RUD9_9CHLO</name>
<keyword evidence="3" id="KW-1185">Reference proteome</keyword>
<protein>
    <submittedName>
        <fullName evidence="2">Uncharacterized protein</fullName>
    </submittedName>
</protein>
<feature type="compositionally biased region" description="Low complexity" evidence="1">
    <location>
        <begin position="162"/>
        <end position="176"/>
    </location>
</feature>
<feature type="non-terminal residue" evidence="2">
    <location>
        <position position="192"/>
    </location>
</feature>
<feature type="compositionally biased region" description="Polar residues" evidence="1">
    <location>
        <begin position="137"/>
        <end position="152"/>
    </location>
</feature>
<dbReference type="SUPFAM" id="SSF56752">
    <property type="entry name" value="D-aminoacid aminotransferase-like PLP-dependent enzymes"/>
    <property type="match status" value="1"/>
</dbReference>
<dbReference type="Proteomes" id="UP001165090">
    <property type="component" value="Unassembled WGS sequence"/>
</dbReference>
<evidence type="ECO:0000313" key="3">
    <source>
        <dbReference type="Proteomes" id="UP001165090"/>
    </source>
</evidence>
<reference evidence="2 3" key="1">
    <citation type="journal article" date="2023" name="IScience">
        <title>Expanded male sex-determining region conserved during the evolution of homothallism in the green alga Volvox.</title>
        <authorList>
            <person name="Yamamoto K."/>
            <person name="Matsuzaki R."/>
            <person name="Mahakham W."/>
            <person name="Heman W."/>
            <person name="Sekimoto H."/>
            <person name="Kawachi M."/>
            <person name="Minakuchi Y."/>
            <person name="Toyoda A."/>
            <person name="Nozaki H."/>
        </authorList>
    </citation>
    <scope>NUCLEOTIDE SEQUENCE [LARGE SCALE GENOMIC DNA]</scope>
    <source>
        <strain evidence="2 3">NIES-4468</strain>
    </source>
</reference>
<dbReference type="InterPro" id="IPR036038">
    <property type="entry name" value="Aminotransferase-like"/>
</dbReference>
<organism evidence="2 3">
    <name type="scientific">Volvox africanus</name>
    <dbReference type="NCBI Taxonomy" id="51714"/>
    <lineage>
        <taxon>Eukaryota</taxon>
        <taxon>Viridiplantae</taxon>
        <taxon>Chlorophyta</taxon>
        <taxon>core chlorophytes</taxon>
        <taxon>Chlorophyceae</taxon>
        <taxon>CS clade</taxon>
        <taxon>Chlamydomonadales</taxon>
        <taxon>Volvocaceae</taxon>
        <taxon>Volvox</taxon>
    </lineage>
</organism>